<evidence type="ECO:0000313" key="8">
    <source>
        <dbReference type="Proteomes" id="UP000663845"/>
    </source>
</evidence>
<dbReference type="PANTHER" id="PTHR10903">
    <property type="entry name" value="GTPASE, IMAP FAMILY MEMBER-RELATED"/>
    <property type="match status" value="1"/>
</dbReference>
<feature type="domain" description="AIG1-type G" evidence="5">
    <location>
        <begin position="24"/>
        <end position="230"/>
    </location>
</feature>
<dbReference type="GO" id="GO:0005525">
    <property type="term" value="F:GTP binding"/>
    <property type="evidence" value="ECO:0007669"/>
    <property type="project" value="UniProtKB-KW"/>
</dbReference>
<dbReference type="PANTHER" id="PTHR10903:SF188">
    <property type="entry name" value="GTPASE IMAP FAMILY MEMBER 2-LIKE-RELATED"/>
    <property type="match status" value="1"/>
</dbReference>
<proteinExistence type="inferred from homology"/>
<dbReference type="Pfam" id="PF04548">
    <property type="entry name" value="AIG1"/>
    <property type="match status" value="1"/>
</dbReference>
<name>A0A814V9N8_9BILA</name>
<evidence type="ECO:0000256" key="2">
    <source>
        <dbReference type="ARBA" id="ARBA00022741"/>
    </source>
</evidence>
<evidence type="ECO:0000259" key="5">
    <source>
        <dbReference type="Pfam" id="PF04548"/>
    </source>
</evidence>
<comment type="caution">
    <text evidence="6">The sequence shown here is derived from an EMBL/GenBank/DDBJ whole genome shotgun (WGS) entry which is preliminary data.</text>
</comment>
<accession>A0A814V9N8</accession>
<dbReference type="Proteomes" id="UP000663845">
    <property type="component" value="Unassembled WGS sequence"/>
</dbReference>
<evidence type="ECO:0000313" key="6">
    <source>
        <dbReference type="EMBL" id="CAF1188117.1"/>
    </source>
</evidence>
<evidence type="ECO:0000256" key="3">
    <source>
        <dbReference type="ARBA" id="ARBA00023134"/>
    </source>
</evidence>
<evidence type="ECO:0000313" key="7">
    <source>
        <dbReference type="EMBL" id="CAF3589445.1"/>
    </source>
</evidence>
<reference evidence="6" key="1">
    <citation type="submission" date="2021-02" db="EMBL/GenBank/DDBJ databases">
        <authorList>
            <person name="Nowell W R."/>
        </authorList>
    </citation>
    <scope>NUCLEOTIDE SEQUENCE</scope>
</reference>
<gene>
    <name evidence="6" type="ORF">JYZ213_LOCUS26177</name>
    <name evidence="7" type="ORF">OXD698_LOCUS5832</name>
</gene>
<keyword evidence="4" id="KW-0175">Coiled coil</keyword>
<evidence type="ECO:0000256" key="4">
    <source>
        <dbReference type="SAM" id="Coils"/>
    </source>
</evidence>
<organism evidence="6 8">
    <name type="scientific">Adineta steineri</name>
    <dbReference type="NCBI Taxonomy" id="433720"/>
    <lineage>
        <taxon>Eukaryota</taxon>
        <taxon>Metazoa</taxon>
        <taxon>Spiralia</taxon>
        <taxon>Gnathifera</taxon>
        <taxon>Rotifera</taxon>
        <taxon>Eurotatoria</taxon>
        <taxon>Bdelloidea</taxon>
        <taxon>Adinetida</taxon>
        <taxon>Adinetidae</taxon>
        <taxon>Adineta</taxon>
    </lineage>
</organism>
<keyword evidence="3" id="KW-0342">GTP-binding</keyword>
<dbReference type="SUPFAM" id="SSF52540">
    <property type="entry name" value="P-loop containing nucleoside triphosphate hydrolases"/>
    <property type="match status" value="1"/>
</dbReference>
<dbReference type="InterPro" id="IPR027417">
    <property type="entry name" value="P-loop_NTPase"/>
</dbReference>
<dbReference type="InterPro" id="IPR045058">
    <property type="entry name" value="GIMA/IAN/Toc"/>
</dbReference>
<feature type="coiled-coil region" evidence="4">
    <location>
        <begin position="206"/>
        <end position="346"/>
    </location>
</feature>
<dbReference type="Gene3D" id="3.40.50.300">
    <property type="entry name" value="P-loop containing nucleotide triphosphate hydrolases"/>
    <property type="match status" value="1"/>
</dbReference>
<dbReference type="Proteomes" id="UP000663844">
    <property type="component" value="Unassembled WGS sequence"/>
</dbReference>
<dbReference type="AlphaFoldDB" id="A0A814V9N8"/>
<comment type="similarity">
    <text evidence="1">Belongs to the TRAFAC class TrmE-Era-EngA-EngB-Septin-like GTPase superfamily. AIG1/Toc34/Toc159-like paraseptin GTPase family. IAN subfamily.</text>
</comment>
<dbReference type="Gene3D" id="1.10.287.2610">
    <property type="match status" value="1"/>
</dbReference>
<evidence type="ECO:0000256" key="1">
    <source>
        <dbReference type="ARBA" id="ARBA00008535"/>
    </source>
</evidence>
<dbReference type="EMBL" id="CAJOAZ010000245">
    <property type="protein sequence ID" value="CAF3589445.1"/>
    <property type="molecule type" value="Genomic_DNA"/>
</dbReference>
<protein>
    <recommendedName>
        <fullName evidence="5">AIG1-type G domain-containing protein</fullName>
    </recommendedName>
</protein>
<dbReference type="InterPro" id="IPR006703">
    <property type="entry name" value="G_AIG1"/>
</dbReference>
<keyword evidence="2" id="KW-0547">Nucleotide-binding</keyword>
<sequence length="365" mass="42460">MATHSELAKEMHRNLANPDEQFGLIILGNSGVGKSFLANILLGRERFVHKFSSASVTHSTEYEEMLVGDFSLTVFNIPGLIEADQSRIDLNKREIDKAFAMRPNSIIIFVFGQTGGRICDEDVVAFNAINAAYPFKSESLMLVINGLPKKRSSDYEGTTCLLLQKLLKLSSFNSNILCFLNQIDPQNSTEQQHIKEQLLQVLVECVPSLHQKKREVETLLDELNQRTREMEELQNKIAIEKEKYIEKIKEIQRVFDSTMTQHQTEIESVKRAIQRQDELFADQQRRFEEERRKYEVELQNLRRQAEEAKRYYDQLRRDQEVAQEKLREAERARLEMEARVQTYINQHASASVVVHRRRKRGCIIS</sequence>
<dbReference type="EMBL" id="CAJNOG010000345">
    <property type="protein sequence ID" value="CAF1188117.1"/>
    <property type="molecule type" value="Genomic_DNA"/>
</dbReference>